<keyword evidence="1" id="KW-0812">Transmembrane</keyword>
<gene>
    <name evidence="2" type="ORF">Aph01nite_81380</name>
</gene>
<feature type="transmembrane region" description="Helical" evidence="1">
    <location>
        <begin position="309"/>
        <end position="329"/>
    </location>
</feature>
<dbReference type="EMBL" id="BOOA01000198">
    <property type="protein sequence ID" value="GIH29828.1"/>
    <property type="molecule type" value="Genomic_DNA"/>
</dbReference>
<feature type="transmembrane region" description="Helical" evidence="1">
    <location>
        <begin position="228"/>
        <end position="251"/>
    </location>
</feature>
<proteinExistence type="predicted"/>
<organism evidence="2 3">
    <name type="scientific">Acrocarpospora phusangensis</name>
    <dbReference type="NCBI Taxonomy" id="1070424"/>
    <lineage>
        <taxon>Bacteria</taxon>
        <taxon>Bacillati</taxon>
        <taxon>Actinomycetota</taxon>
        <taxon>Actinomycetes</taxon>
        <taxon>Streptosporangiales</taxon>
        <taxon>Streptosporangiaceae</taxon>
        <taxon>Acrocarpospora</taxon>
    </lineage>
</organism>
<evidence type="ECO:0000313" key="2">
    <source>
        <dbReference type="EMBL" id="GIH29828.1"/>
    </source>
</evidence>
<protein>
    <submittedName>
        <fullName evidence="2">ABC transporter permease</fullName>
    </submittedName>
</protein>
<reference evidence="2" key="1">
    <citation type="submission" date="2021-01" db="EMBL/GenBank/DDBJ databases">
        <title>Whole genome shotgun sequence of Acrocarpospora phusangensis NBRC 108782.</title>
        <authorList>
            <person name="Komaki H."/>
            <person name="Tamura T."/>
        </authorList>
    </citation>
    <scope>NUCLEOTIDE SEQUENCE</scope>
    <source>
        <strain evidence="2">NBRC 108782</strain>
    </source>
</reference>
<feature type="transmembrane region" description="Helical" evidence="1">
    <location>
        <begin position="93"/>
        <end position="113"/>
    </location>
</feature>
<feature type="transmembrane region" description="Helical" evidence="1">
    <location>
        <begin position="263"/>
        <end position="289"/>
    </location>
</feature>
<dbReference type="AlphaFoldDB" id="A0A919QJA4"/>
<evidence type="ECO:0000313" key="3">
    <source>
        <dbReference type="Proteomes" id="UP000640052"/>
    </source>
</evidence>
<name>A0A919QJA4_9ACTN</name>
<dbReference type="Pfam" id="PF12730">
    <property type="entry name" value="ABC2_membrane_4"/>
    <property type="match status" value="1"/>
</dbReference>
<evidence type="ECO:0000256" key="1">
    <source>
        <dbReference type="SAM" id="Phobius"/>
    </source>
</evidence>
<dbReference type="Proteomes" id="UP000640052">
    <property type="component" value="Unassembled WGS sequence"/>
</dbReference>
<accession>A0A919QJA4</accession>
<keyword evidence="1" id="KW-0472">Membrane</keyword>
<dbReference type="PANTHER" id="PTHR37305">
    <property type="entry name" value="INTEGRAL MEMBRANE PROTEIN-RELATED"/>
    <property type="match status" value="1"/>
</dbReference>
<comment type="caution">
    <text evidence="2">The sequence shown here is derived from an EMBL/GenBank/DDBJ whole genome shotgun (WGS) entry which is preliminary data.</text>
</comment>
<feature type="transmembrane region" description="Helical" evidence="1">
    <location>
        <begin position="182"/>
        <end position="208"/>
    </location>
</feature>
<keyword evidence="3" id="KW-1185">Reference proteome</keyword>
<sequence length="338" mass="34491">MDAERRMEHVALGVLASEGRTEDTATGVVLGERMEDAAAGFVTEGRVNGGEAGHLSAARVDDGLMGSRVSGGRAALRLLGSEVGLTFRRPRNLALLAVLAIVPVLIGLGIRVAGGDAGPIGQVAGNGLVLTFAAFFLMLPLVLPLAVGVVAGDSIAGEASLGTLRYLLTAPAGRTRLLALKYVNIVVFAVVACLLVAVSALVTGLVLFPVGPVTLLSGTTIPLAEGLLRIGLVALYAAAGMAALGALALAISTLTEAPIGAIAATLVLVVVAQVLEAIPQLAVIEPYLLTSWWSGFDGALRDPIATDHMAQGLLVFGAYILVFGSIAWARFTSRDVTA</sequence>
<dbReference type="PANTHER" id="PTHR37305:SF1">
    <property type="entry name" value="MEMBRANE PROTEIN"/>
    <property type="match status" value="1"/>
</dbReference>
<feature type="transmembrane region" description="Helical" evidence="1">
    <location>
        <begin position="128"/>
        <end position="151"/>
    </location>
</feature>
<keyword evidence="1" id="KW-1133">Transmembrane helix</keyword>